<evidence type="ECO:0000256" key="2">
    <source>
        <dbReference type="PROSITE-ProRule" id="PRU00335"/>
    </source>
</evidence>
<keyword evidence="1 2" id="KW-0238">DNA-binding</keyword>
<comment type="caution">
    <text evidence="4">The sequence shown here is derived from an EMBL/GenBank/DDBJ whole genome shotgun (WGS) entry which is preliminary data.</text>
</comment>
<dbReference type="OrthoDB" id="8701707at2"/>
<organism evidence="4 5">
    <name type="scientific">Actinomadura syzygii</name>
    <dbReference type="NCBI Taxonomy" id="1427538"/>
    <lineage>
        <taxon>Bacteria</taxon>
        <taxon>Bacillati</taxon>
        <taxon>Actinomycetota</taxon>
        <taxon>Actinomycetes</taxon>
        <taxon>Streptosporangiales</taxon>
        <taxon>Thermomonosporaceae</taxon>
        <taxon>Actinomadura</taxon>
    </lineage>
</organism>
<dbReference type="Proteomes" id="UP000322634">
    <property type="component" value="Unassembled WGS sequence"/>
</dbReference>
<protein>
    <submittedName>
        <fullName evidence="4">TetR/AcrR family transcriptional regulator</fullName>
    </submittedName>
</protein>
<dbReference type="PANTHER" id="PTHR30055:SF239">
    <property type="entry name" value="TRANSCRIPTIONAL REGULATORY PROTEIN"/>
    <property type="match status" value="1"/>
</dbReference>
<dbReference type="InterPro" id="IPR009057">
    <property type="entry name" value="Homeodomain-like_sf"/>
</dbReference>
<dbReference type="GO" id="GO:0000976">
    <property type="term" value="F:transcription cis-regulatory region binding"/>
    <property type="evidence" value="ECO:0007669"/>
    <property type="project" value="TreeGrafter"/>
</dbReference>
<dbReference type="AlphaFoldDB" id="A0A5D0UM74"/>
<dbReference type="SUPFAM" id="SSF46689">
    <property type="entry name" value="Homeodomain-like"/>
    <property type="match status" value="1"/>
</dbReference>
<name>A0A5D0UM74_9ACTN</name>
<reference evidence="4 5" key="1">
    <citation type="submission" date="2019-08" db="EMBL/GenBank/DDBJ databases">
        <title>Actinomadura sp. nov. CYP1-5 isolated from mountain soil.</title>
        <authorList>
            <person name="Songsumanus A."/>
            <person name="Kuncharoen N."/>
            <person name="Kudo T."/>
            <person name="Yuki M."/>
            <person name="Igarashi Y."/>
            <person name="Tanasupawat S."/>
        </authorList>
    </citation>
    <scope>NUCLEOTIDE SEQUENCE [LARGE SCALE GENOMIC DNA]</scope>
    <source>
        <strain evidence="4 5">GKU157</strain>
    </source>
</reference>
<gene>
    <name evidence="4" type="ORF">FXF65_02875</name>
</gene>
<dbReference type="EMBL" id="VSFF01000001">
    <property type="protein sequence ID" value="TYC18705.1"/>
    <property type="molecule type" value="Genomic_DNA"/>
</dbReference>
<dbReference type="Gene3D" id="1.10.357.10">
    <property type="entry name" value="Tetracycline Repressor, domain 2"/>
    <property type="match status" value="1"/>
</dbReference>
<evidence type="ECO:0000313" key="5">
    <source>
        <dbReference type="Proteomes" id="UP000322634"/>
    </source>
</evidence>
<dbReference type="PANTHER" id="PTHR30055">
    <property type="entry name" value="HTH-TYPE TRANSCRIPTIONAL REGULATOR RUTR"/>
    <property type="match status" value="1"/>
</dbReference>
<dbReference type="GO" id="GO:0003700">
    <property type="term" value="F:DNA-binding transcription factor activity"/>
    <property type="evidence" value="ECO:0007669"/>
    <property type="project" value="TreeGrafter"/>
</dbReference>
<dbReference type="InterPro" id="IPR050109">
    <property type="entry name" value="HTH-type_TetR-like_transc_reg"/>
</dbReference>
<evidence type="ECO:0000259" key="3">
    <source>
        <dbReference type="PROSITE" id="PS50977"/>
    </source>
</evidence>
<evidence type="ECO:0000256" key="1">
    <source>
        <dbReference type="ARBA" id="ARBA00023125"/>
    </source>
</evidence>
<accession>A0A5D0UM74</accession>
<evidence type="ECO:0000313" key="4">
    <source>
        <dbReference type="EMBL" id="TYC18705.1"/>
    </source>
</evidence>
<dbReference type="PROSITE" id="PS50977">
    <property type="entry name" value="HTH_TETR_2"/>
    <property type="match status" value="1"/>
</dbReference>
<sequence length="216" mass="23914">MRRDPSPLTWAPRFREDVLECSTTSIGRRPLGRPAKFGQDQILDAALAVTAEDGPAAATIAAIAGRLGAPSGSLYHRFGSRDLLLATLWTRTVRRFQEGFIEALNADDPESAALHTPRWCRTHMDEAAVLLLYRRQDLAPTWPTDLTDALATLNTRPTQALDAYTTRHPTTDRDDLLFATVDVPYGAVRRHLQERHPPPPQVDALITNTCRAILGT</sequence>
<keyword evidence="5" id="KW-1185">Reference proteome</keyword>
<dbReference type="PRINTS" id="PR00455">
    <property type="entry name" value="HTHTETR"/>
</dbReference>
<feature type="DNA-binding region" description="H-T-H motif" evidence="2">
    <location>
        <begin position="59"/>
        <end position="78"/>
    </location>
</feature>
<feature type="domain" description="HTH tetR-type" evidence="3">
    <location>
        <begin position="36"/>
        <end position="96"/>
    </location>
</feature>
<dbReference type="Pfam" id="PF00440">
    <property type="entry name" value="TetR_N"/>
    <property type="match status" value="1"/>
</dbReference>
<dbReference type="InterPro" id="IPR001647">
    <property type="entry name" value="HTH_TetR"/>
</dbReference>
<proteinExistence type="predicted"/>